<dbReference type="Pfam" id="PF09339">
    <property type="entry name" value="HTH_IclR"/>
    <property type="match status" value="1"/>
</dbReference>
<evidence type="ECO:0000313" key="6">
    <source>
        <dbReference type="EMBL" id="MBE8721607.1"/>
    </source>
</evidence>
<dbReference type="InterPro" id="IPR036390">
    <property type="entry name" value="WH_DNA-bd_sf"/>
</dbReference>
<dbReference type="PANTHER" id="PTHR30136:SF7">
    <property type="entry name" value="HTH-TYPE TRANSCRIPTIONAL REGULATOR KDGR-RELATED"/>
    <property type="match status" value="1"/>
</dbReference>
<evidence type="ECO:0000256" key="3">
    <source>
        <dbReference type="ARBA" id="ARBA00023163"/>
    </source>
</evidence>
<dbReference type="PROSITE" id="PS51077">
    <property type="entry name" value="HTH_ICLR"/>
    <property type="match status" value="1"/>
</dbReference>
<dbReference type="InterPro" id="IPR005471">
    <property type="entry name" value="Tscrpt_reg_IclR_N"/>
</dbReference>
<protein>
    <submittedName>
        <fullName evidence="6">IclR family transcriptional regulator</fullName>
    </submittedName>
</protein>
<dbReference type="CDD" id="cd00090">
    <property type="entry name" value="HTH_ARSR"/>
    <property type="match status" value="1"/>
</dbReference>
<comment type="caution">
    <text evidence="6">The sequence shown here is derived from an EMBL/GenBank/DDBJ whole genome shotgun (WGS) entry which is preliminary data.</text>
</comment>
<dbReference type="Gene3D" id="1.10.10.10">
    <property type="entry name" value="Winged helix-like DNA-binding domain superfamily/Winged helix DNA-binding domain"/>
    <property type="match status" value="1"/>
</dbReference>
<feature type="domain" description="IclR-ED" evidence="5">
    <location>
        <begin position="72"/>
        <end position="255"/>
    </location>
</feature>
<dbReference type="SMART" id="SM00346">
    <property type="entry name" value="HTH_ICLR"/>
    <property type="match status" value="1"/>
</dbReference>
<dbReference type="InterPro" id="IPR014757">
    <property type="entry name" value="Tscrpt_reg_IclR_C"/>
</dbReference>
<evidence type="ECO:0000256" key="2">
    <source>
        <dbReference type="ARBA" id="ARBA00023125"/>
    </source>
</evidence>
<keyword evidence="3" id="KW-0804">Transcription</keyword>
<dbReference type="PANTHER" id="PTHR30136">
    <property type="entry name" value="HELIX-TURN-HELIX TRANSCRIPTIONAL REGULATOR, ICLR FAMILY"/>
    <property type="match status" value="1"/>
</dbReference>
<evidence type="ECO:0000259" key="4">
    <source>
        <dbReference type="PROSITE" id="PS51077"/>
    </source>
</evidence>
<dbReference type="InterPro" id="IPR011991">
    <property type="entry name" value="ArsR-like_HTH"/>
</dbReference>
<feature type="domain" description="HTH iclR-type" evidence="4">
    <location>
        <begin position="9"/>
        <end position="71"/>
    </location>
</feature>
<dbReference type="SUPFAM" id="SSF46785">
    <property type="entry name" value="Winged helix' DNA-binding domain"/>
    <property type="match status" value="1"/>
</dbReference>
<accession>A0ABR9T8D3</accession>
<organism evidence="6 7">
    <name type="scientific">Sphingobacterium pedocola</name>
    <dbReference type="NCBI Taxonomy" id="2082722"/>
    <lineage>
        <taxon>Bacteria</taxon>
        <taxon>Pseudomonadati</taxon>
        <taxon>Bacteroidota</taxon>
        <taxon>Sphingobacteriia</taxon>
        <taxon>Sphingobacteriales</taxon>
        <taxon>Sphingobacteriaceae</taxon>
        <taxon>Sphingobacterium</taxon>
    </lineage>
</organism>
<dbReference type="EMBL" id="PSKQ01000021">
    <property type="protein sequence ID" value="MBE8721607.1"/>
    <property type="molecule type" value="Genomic_DNA"/>
</dbReference>
<sequence>MSIMEKYKAPALEKGLDILEFLALQSSPQSQAEVAEGLQKSPNEIYRMLASLESRGYIRRDSISGKYALTLKLYYLSHRHSYIEKLRDAALQEMKNVSQIIQQPCHLSLIYDNQVMVIAYSKSPLPIAVMIEEGNLYALTQTASGKTLLSFSDNTTKEQALKTDDYYQTLSKKQRENFEKDLEHIKVAGYVEMPSHYAQGIIDISVPIGNGASGIIACLTVAKLVTLQHEDEISNAKIIAALLHCKAEIESNLGLS</sequence>
<dbReference type="InterPro" id="IPR029016">
    <property type="entry name" value="GAF-like_dom_sf"/>
</dbReference>
<keyword evidence="7" id="KW-1185">Reference proteome</keyword>
<dbReference type="PROSITE" id="PS51078">
    <property type="entry name" value="ICLR_ED"/>
    <property type="match status" value="1"/>
</dbReference>
<dbReference type="InterPro" id="IPR050707">
    <property type="entry name" value="HTH_MetabolicPath_Reg"/>
</dbReference>
<dbReference type="Gene3D" id="3.30.450.40">
    <property type="match status" value="1"/>
</dbReference>
<dbReference type="Proteomes" id="UP000618319">
    <property type="component" value="Unassembled WGS sequence"/>
</dbReference>
<evidence type="ECO:0000256" key="1">
    <source>
        <dbReference type="ARBA" id="ARBA00023015"/>
    </source>
</evidence>
<gene>
    <name evidence="6" type="ORF">C4F40_12840</name>
</gene>
<name>A0ABR9T8D3_9SPHI</name>
<reference evidence="6 7" key="1">
    <citation type="submission" date="2018-02" db="EMBL/GenBank/DDBJ databases">
        <title>Sphingobacterium KA21.</title>
        <authorList>
            <person name="Vasarhelyi B.M."/>
            <person name="Deshmukh S."/>
            <person name="Balint B."/>
            <person name="Kukolya J."/>
        </authorList>
    </citation>
    <scope>NUCLEOTIDE SEQUENCE [LARGE SCALE GENOMIC DNA]</scope>
    <source>
        <strain evidence="6 7">Ka21</strain>
    </source>
</reference>
<evidence type="ECO:0000259" key="5">
    <source>
        <dbReference type="PROSITE" id="PS51078"/>
    </source>
</evidence>
<evidence type="ECO:0000313" key="7">
    <source>
        <dbReference type="Proteomes" id="UP000618319"/>
    </source>
</evidence>
<dbReference type="SUPFAM" id="SSF55781">
    <property type="entry name" value="GAF domain-like"/>
    <property type="match status" value="1"/>
</dbReference>
<keyword evidence="2" id="KW-0238">DNA-binding</keyword>
<dbReference type="InterPro" id="IPR036388">
    <property type="entry name" value="WH-like_DNA-bd_sf"/>
</dbReference>
<dbReference type="Pfam" id="PF01614">
    <property type="entry name" value="IclR_C"/>
    <property type="match status" value="1"/>
</dbReference>
<proteinExistence type="predicted"/>
<keyword evidence="1" id="KW-0805">Transcription regulation</keyword>